<dbReference type="SUPFAM" id="SSF53822">
    <property type="entry name" value="Periplasmic binding protein-like I"/>
    <property type="match status" value="1"/>
</dbReference>
<evidence type="ECO:0000313" key="5">
    <source>
        <dbReference type="EMBL" id="ONH29751.1"/>
    </source>
</evidence>
<dbReference type="RefSeq" id="WP_076817800.1">
    <property type="nucleotide sequence ID" value="NZ_MOMC01000031.1"/>
</dbReference>
<evidence type="ECO:0000259" key="4">
    <source>
        <dbReference type="Pfam" id="PF13458"/>
    </source>
</evidence>
<dbReference type="EMBL" id="MOMC01000031">
    <property type="protein sequence ID" value="ONH29751.1"/>
    <property type="molecule type" value="Genomic_DNA"/>
</dbReference>
<dbReference type="PANTHER" id="PTHR47235">
    <property type="entry name" value="BLR6548 PROTEIN"/>
    <property type="match status" value="1"/>
</dbReference>
<evidence type="ECO:0000256" key="1">
    <source>
        <dbReference type="ARBA" id="ARBA00010062"/>
    </source>
</evidence>
<feature type="domain" description="Leucine-binding protein" evidence="4">
    <location>
        <begin position="53"/>
        <end position="396"/>
    </location>
</feature>
<comment type="caution">
    <text evidence="5">The sequence shown here is derived from an EMBL/GenBank/DDBJ whole genome shotgun (WGS) entry which is preliminary data.</text>
</comment>
<dbReference type="Pfam" id="PF13458">
    <property type="entry name" value="Peripla_BP_6"/>
    <property type="match status" value="1"/>
</dbReference>
<keyword evidence="2 3" id="KW-0732">Signal</keyword>
<organism evidence="5 6">
    <name type="scientific">Pseudofrankia asymbiotica</name>
    <dbReference type="NCBI Taxonomy" id="1834516"/>
    <lineage>
        <taxon>Bacteria</taxon>
        <taxon>Bacillati</taxon>
        <taxon>Actinomycetota</taxon>
        <taxon>Actinomycetes</taxon>
        <taxon>Frankiales</taxon>
        <taxon>Frankiaceae</taxon>
        <taxon>Pseudofrankia</taxon>
    </lineage>
</organism>
<dbReference type="InterPro" id="IPR028081">
    <property type="entry name" value="Leu-bd"/>
</dbReference>
<feature type="signal peptide" evidence="3">
    <location>
        <begin position="1"/>
        <end position="21"/>
    </location>
</feature>
<proteinExistence type="inferred from homology"/>
<evidence type="ECO:0000256" key="3">
    <source>
        <dbReference type="SAM" id="SignalP"/>
    </source>
</evidence>
<accession>A0A1V2IAY9</accession>
<evidence type="ECO:0000256" key="2">
    <source>
        <dbReference type="ARBA" id="ARBA00022729"/>
    </source>
</evidence>
<dbReference type="PANTHER" id="PTHR47235:SF1">
    <property type="entry name" value="BLR6548 PROTEIN"/>
    <property type="match status" value="1"/>
</dbReference>
<dbReference type="Gene3D" id="3.40.50.2300">
    <property type="match status" value="2"/>
</dbReference>
<protein>
    <submittedName>
        <fullName evidence="5">Branched-chain amino acid ABC transporter substrate-binding protein</fullName>
    </submittedName>
</protein>
<name>A0A1V2IAY9_9ACTN</name>
<evidence type="ECO:0000313" key="6">
    <source>
        <dbReference type="Proteomes" id="UP000188929"/>
    </source>
</evidence>
<reference evidence="6" key="1">
    <citation type="submission" date="2016-10" db="EMBL/GenBank/DDBJ databases">
        <title>Frankia sp. NRRL B-16386 Genome sequencing.</title>
        <authorList>
            <person name="Ghodhbane-Gtari F."/>
            <person name="Swanson E."/>
            <person name="Gueddou A."/>
            <person name="Hezbri K."/>
            <person name="Ktari K."/>
            <person name="Nouioui I."/>
            <person name="Morris K."/>
            <person name="Simpson S."/>
            <person name="Abebe-Akele F."/>
            <person name="Thomas K."/>
            <person name="Gtari M."/>
            <person name="Tisa L.S."/>
        </authorList>
    </citation>
    <scope>NUCLEOTIDE SEQUENCE [LARGE SCALE GENOMIC DNA]</scope>
    <source>
        <strain evidence="6">NRRL B-16386</strain>
    </source>
</reference>
<feature type="chain" id="PRO_5038972591" evidence="3">
    <location>
        <begin position="22"/>
        <end position="421"/>
    </location>
</feature>
<dbReference type="InterPro" id="IPR028082">
    <property type="entry name" value="Peripla_BP_I"/>
</dbReference>
<comment type="similarity">
    <text evidence="1">Belongs to the leucine-binding protein family.</text>
</comment>
<keyword evidence="6" id="KW-1185">Reference proteome</keyword>
<gene>
    <name evidence="5" type="ORF">BL253_15980</name>
</gene>
<dbReference type="STRING" id="1834516.BL253_15980"/>
<dbReference type="AlphaFoldDB" id="A0A1V2IAY9"/>
<dbReference type="Proteomes" id="UP000188929">
    <property type="component" value="Unassembled WGS sequence"/>
</dbReference>
<sequence length="421" mass="42803">MGRRHMLRLAAAALGSALALAACSESAGDGGGTGASTPVAAGATVKLMTILPTGTAGSNYPDILAAGYAAVRGLNARGGIKGHKVELVYCNEKNDATTAKSCAQQAVDDHVLAVVNEVSATGGIMPILEAAKIPSIGSSGISIDQSELTSPVSFMLSPLTDYPAVCPALLKKAGATKLGAVGYSLPQADRLMKMAEIGAKDAGSPLALEPRVPIDTSDFTPTATQLSRAGVNGTVLVVVDQGAYAVIKGGGAGGGTYCHALGVLSRDWLIGEGAGADSIVFASAFPELSQAGQFPEIARAVKELDAEAAAGDADAAKDKRISSTNTVGSWLSVQVVEKVANAIPGDELTSAALLDQLNRTSGLDLGVLPPLDFSKPSPIPGAQRLFNTTMRGVRWDSATRTYVPLGTEAYDALKILTQTGA</sequence>
<dbReference type="OrthoDB" id="3205678at2"/>
<dbReference type="PROSITE" id="PS51257">
    <property type="entry name" value="PROKAR_LIPOPROTEIN"/>
    <property type="match status" value="1"/>
</dbReference>